<organism evidence="1 2">
    <name type="scientific">Alitiscatomonas aceti</name>
    <dbReference type="NCBI Taxonomy" id="2981724"/>
    <lineage>
        <taxon>Bacteria</taxon>
        <taxon>Bacillati</taxon>
        <taxon>Bacillota</taxon>
        <taxon>Clostridia</taxon>
        <taxon>Lachnospirales</taxon>
        <taxon>Lachnospiraceae</taxon>
        <taxon>Alitiscatomonas</taxon>
    </lineage>
</organism>
<proteinExistence type="predicted"/>
<accession>A0ABT2V4P3</accession>
<protein>
    <submittedName>
        <fullName evidence="1">Uncharacterized protein</fullName>
    </submittedName>
</protein>
<evidence type="ECO:0000313" key="1">
    <source>
        <dbReference type="EMBL" id="MCU6801312.1"/>
    </source>
</evidence>
<dbReference type="Proteomes" id="UP001652395">
    <property type="component" value="Unassembled WGS sequence"/>
</dbReference>
<name>A0ABT2V4P3_9FIRM</name>
<sequence>MGEKNRDIAQRDSFWRFEGGDGEERQELNGLDIHGPGEADGEVLLSYVVMFHKTWFLDLCRMMKK</sequence>
<dbReference type="EMBL" id="JAOQJF010000049">
    <property type="protein sequence ID" value="MCU6801312.1"/>
    <property type="molecule type" value="Genomic_DNA"/>
</dbReference>
<comment type="caution">
    <text evidence="1">The sequence shown here is derived from an EMBL/GenBank/DDBJ whole genome shotgun (WGS) entry which is preliminary data.</text>
</comment>
<evidence type="ECO:0000313" key="2">
    <source>
        <dbReference type="Proteomes" id="UP001652395"/>
    </source>
</evidence>
<reference evidence="1 2" key="1">
    <citation type="journal article" date="2021" name="ISME Commun">
        <title>Automated analysis of genomic sequences facilitates high-throughput and comprehensive description of bacteria.</title>
        <authorList>
            <person name="Hitch T.C.A."/>
        </authorList>
    </citation>
    <scope>NUCLEOTIDE SEQUENCE [LARGE SCALE GENOMIC DNA]</scope>
    <source>
        <strain evidence="2">f_CCE</strain>
    </source>
</reference>
<gene>
    <name evidence="1" type="ORF">OCV69_15510</name>
</gene>
<dbReference type="RefSeq" id="WP_158360210.1">
    <property type="nucleotide sequence ID" value="NZ_JAOQJF010000049.1"/>
</dbReference>
<keyword evidence="2" id="KW-1185">Reference proteome</keyword>